<organism evidence="1">
    <name type="scientific">marine metagenome</name>
    <dbReference type="NCBI Taxonomy" id="408172"/>
    <lineage>
        <taxon>unclassified sequences</taxon>
        <taxon>metagenomes</taxon>
        <taxon>ecological metagenomes</taxon>
    </lineage>
</organism>
<name>A0A382NTQ4_9ZZZZ</name>
<accession>A0A382NTQ4</accession>
<gene>
    <name evidence="1" type="ORF">METZ01_LOCUS316621</name>
</gene>
<reference evidence="1" key="1">
    <citation type="submission" date="2018-05" db="EMBL/GenBank/DDBJ databases">
        <authorList>
            <person name="Lanie J.A."/>
            <person name="Ng W.-L."/>
            <person name="Kazmierczak K.M."/>
            <person name="Andrzejewski T.M."/>
            <person name="Davidsen T.M."/>
            <person name="Wayne K.J."/>
            <person name="Tettelin H."/>
            <person name="Glass J.I."/>
            <person name="Rusch D."/>
            <person name="Podicherti R."/>
            <person name="Tsui H.-C.T."/>
            <person name="Winkler M.E."/>
        </authorList>
    </citation>
    <scope>NUCLEOTIDE SEQUENCE</scope>
</reference>
<dbReference type="AlphaFoldDB" id="A0A382NTQ4"/>
<sequence length="36" mass="4096">METTQTEQQRMAGRSVEALVELRRASGDQLHLDPLK</sequence>
<proteinExistence type="predicted"/>
<dbReference type="EMBL" id="UINC01102273">
    <property type="protein sequence ID" value="SVC63767.1"/>
    <property type="molecule type" value="Genomic_DNA"/>
</dbReference>
<evidence type="ECO:0000313" key="1">
    <source>
        <dbReference type="EMBL" id="SVC63767.1"/>
    </source>
</evidence>
<feature type="non-terminal residue" evidence="1">
    <location>
        <position position="36"/>
    </location>
</feature>
<protein>
    <submittedName>
        <fullName evidence="1">Uncharacterized protein</fullName>
    </submittedName>
</protein>